<keyword evidence="8 11" id="KW-0368">Histidine biosynthesis</keyword>
<feature type="binding site" evidence="11">
    <location>
        <position position="230"/>
    </location>
    <ligand>
        <name>NADP(+)</name>
        <dbReference type="ChEBI" id="CHEBI:58349"/>
    </ligand>
</feature>
<dbReference type="Gene3D" id="3.40.50.720">
    <property type="entry name" value="NAD(P)-binding Rossmann-like Domain"/>
    <property type="match status" value="1"/>
</dbReference>
<keyword evidence="5 11" id="KW-0378">Hydrolase</keyword>
<dbReference type="InterPro" id="IPR046346">
    <property type="entry name" value="Aminoacid_DH-like_N_sf"/>
</dbReference>
<keyword evidence="15" id="KW-1185">Reference proteome</keyword>
<dbReference type="PANTHER" id="PTHR48099:SF5">
    <property type="entry name" value="C-1-TETRAHYDROFOLATE SYNTHASE, CYTOPLASMIC"/>
    <property type="match status" value="1"/>
</dbReference>
<gene>
    <name evidence="11" type="primary">folD</name>
    <name evidence="14" type="ORF">M3N64_07175</name>
</gene>
<comment type="catalytic activity">
    <reaction evidence="11">
        <text>(6R)-5,10-methenyltetrahydrofolate + H2O = (6R)-10-formyltetrahydrofolate + H(+)</text>
        <dbReference type="Rhea" id="RHEA:23700"/>
        <dbReference type="ChEBI" id="CHEBI:15377"/>
        <dbReference type="ChEBI" id="CHEBI:15378"/>
        <dbReference type="ChEBI" id="CHEBI:57455"/>
        <dbReference type="ChEBI" id="CHEBI:195366"/>
        <dbReference type="EC" id="3.5.4.9"/>
    </reaction>
</comment>
<keyword evidence="7 11" id="KW-0560">Oxidoreductase</keyword>
<comment type="similarity">
    <text evidence="11">Belongs to the tetrahydrofolate dehydrogenase/cyclohydrolase family.</text>
</comment>
<comment type="pathway">
    <text evidence="1 11">One-carbon metabolism; tetrahydrofolate interconversion.</text>
</comment>
<name>A0ABT0MA38_9BACL</name>
<evidence type="ECO:0000259" key="12">
    <source>
        <dbReference type="Pfam" id="PF00763"/>
    </source>
</evidence>
<dbReference type="EC" id="1.5.1.5" evidence="11"/>
<keyword evidence="3 11" id="KW-0028">Amino-acid biosynthesis</keyword>
<evidence type="ECO:0000256" key="9">
    <source>
        <dbReference type="ARBA" id="ARBA00023167"/>
    </source>
</evidence>
<protein>
    <recommendedName>
        <fullName evidence="11">Bifunctional protein FolD</fullName>
    </recommendedName>
    <domain>
        <recommendedName>
            <fullName evidence="11">Methylenetetrahydrofolate dehydrogenase</fullName>
            <ecNumber evidence="11">1.5.1.5</ecNumber>
        </recommendedName>
    </domain>
    <domain>
        <recommendedName>
            <fullName evidence="11">Methenyltetrahydrofolate cyclohydrolase</fullName>
            <ecNumber evidence="11">3.5.4.9</ecNumber>
        </recommendedName>
    </domain>
</protein>
<evidence type="ECO:0000256" key="6">
    <source>
        <dbReference type="ARBA" id="ARBA00022857"/>
    </source>
</evidence>
<comment type="caution">
    <text evidence="14">The sequence shown here is derived from an EMBL/GenBank/DDBJ whole genome shotgun (WGS) entry which is preliminary data.</text>
</comment>
<dbReference type="InterPro" id="IPR020630">
    <property type="entry name" value="THF_DH/CycHdrlase_cat_dom"/>
</dbReference>
<evidence type="ECO:0000256" key="8">
    <source>
        <dbReference type="ARBA" id="ARBA00023102"/>
    </source>
</evidence>
<keyword evidence="10 11" id="KW-0511">Multifunctional enzyme</keyword>
<dbReference type="PRINTS" id="PR00085">
    <property type="entry name" value="THFDHDRGNASE"/>
</dbReference>
<comment type="catalytic activity">
    <reaction evidence="11">
        <text>(6R)-5,10-methylene-5,6,7,8-tetrahydrofolate + NADP(+) = (6R)-5,10-methenyltetrahydrofolate + NADPH</text>
        <dbReference type="Rhea" id="RHEA:22812"/>
        <dbReference type="ChEBI" id="CHEBI:15636"/>
        <dbReference type="ChEBI" id="CHEBI:57455"/>
        <dbReference type="ChEBI" id="CHEBI:57783"/>
        <dbReference type="ChEBI" id="CHEBI:58349"/>
        <dbReference type="EC" id="1.5.1.5"/>
    </reaction>
</comment>
<feature type="domain" description="Tetrahydrofolate dehydrogenase/cyclohydrolase NAD(P)-binding" evidence="13">
    <location>
        <begin position="138"/>
        <end position="277"/>
    </location>
</feature>
<dbReference type="HAMAP" id="MF_01576">
    <property type="entry name" value="THF_DHG_CYH"/>
    <property type="match status" value="1"/>
</dbReference>
<proteinExistence type="inferred from homology"/>
<comment type="caution">
    <text evidence="11">Lacks conserved residue(s) required for the propagation of feature annotation.</text>
</comment>
<dbReference type="Gene3D" id="3.40.50.10860">
    <property type="entry name" value="Leucine Dehydrogenase, chain A, domain 1"/>
    <property type="match status" value="1"/>
</dbReference>
<dbReference type="CDD" id="cd01080">
    <property type="entry name" value="NAD_bind_m-THF_DH_Cyclohyd"/>
    <property type="match status" value="1"/>
</dbReference>
<accession>A0ABT0MA38</accession>
<feature type="domain" description="Tetrahydrofolate dehydrogenase/cyclohydrolase catalytic" evidence="12">
    <location>
        <begin position="5"/>
        <end position="119"/>
    </location>
</feature>
<evidence type="ECO:0000256" key="11">
    <source>
        <dbReference type="HAMAP-Rule" id="MF_01576"/>
    </source>
</evidence>
<evidence type="ECO:0000313" key="15">
    <source>
        <dbReference type="Proteomes" id="UP001203004"/>
    </source>
</evidence>
<dbReference type="RefSeq" id="WP_249100313.1">
    <property type="nucleotide sequence ID" value="NZ_JAMAST010000006.1"/>
</dbReference>
<evidence type="ECO:0000313" key="14">
    <source>
        <dbReference type="EMBL" id="MCL1631730.1"/>
    </source>
</evidence>
<evidence type="ECO:0000256" key="1">
    <source>
        <dbReference type="ARBA" id="ARBA00004777"/>
    </source>
</evidence>
<dbReference type="InterPro" id="IPR020631">
    <property type="entry name" value="THF_DH/CycHdrlase_NAD-bd_dom"/>
</dbReference>
<dbReference type="PANTHER" id="PTHR48099">
    <property type="entry name" value="C-1-TETRAHYDROFOLATE SYNTHASE, CYTOPLASMIC-RELATED"/>
    <property type="match status" value="1"/>
</dbReference>
<dbReference type="Proteomes" id="UP001203004">
    <property type="component" value="Unassembled WGS sequence"/>
</dbReference>
<evidence type="ECO:0000256" key="4">
    <source>
        <dbReference type="ARBA" id="ARBA00022755"/>
    </source>
</evidence>
<organism evidence="14 15">
    <name type="scientific">Sporolactobacillus mangiferae</name>
    <dbReference type="NCBI Taxonomy" id="2940498"/>
    <lineage>
        <taxon>Bacteria</taxon>
        <taxon>Bacillati</taxon>
        <taxon>Bacillota</taxon>
        <taxon>Bacilli</taxon>
        <taxon>Bacillales</taxon>
        <taxon>Sporolactobacillaceae</taxon>
        <taxon>Sporolactobacillus</taxon>
    </lineage>
</organism>
<dbReference type="InterPro" id="IPR036291">
    <property type="entry name" value="NAD(P)-bd_dom_sf"/>
</dbReference>
<feature type="binding site" evidence="11">
    <location>
        <begin position="164"/>
        <end position="166"/>
    </location>
    <ligand>
        <name>NADP(+)</name>
        <dbReference type="ChEBI" id="CHEBI:58349"/>
    </ligand>
</feature>
<evidence type="ECO:0000256" key="3">
    <source>
        <dbReference type="ARBA" id="ARBA00022605"/>
    </source>
</evidence>
<keyword evidence="4 11" id="KW-0658">Purine biosynthesis</keyword>
<comment type="function">
    <text evidence="11">Catalyzes the oxidation of 5,10-methylenetetrahydrofolate to 5,10-methenyltetrahydrofolate and then the hydrolysis of 5,10-methenyltetrahydrofolate to 10-formyltetrahydrofolate.</text>
</comment>
<evidence type="ECO:0000259" key="13">
    <source>
        <dbReference type="Pfam" id="PF02882"/>
    </source>
</evidence>
<evidence type="ECO:0000256" key="10">
    <source>
        <dbReference type="ARBA" id="ARBA00023268"/>
    </source>
</evidence>
<dbReference type="Pfam" id="PF02882">
    <property type="entry name" value="THF_DHG_CYH_C"/>
    <property type="match status" value="1"/>
</dbReference>
<dbReference type="SUPFAM" id="SSF53223">
    <property type="entry name" value="Aminoacid dehydrogenase-like, N-terminal domain"/>
    <property type="match status" value="1"/>
</dbReference>
<keyword evidence="6 11" id="KW-0521">NADP</keyword>
<keyword evidence="9 11" id="KW-0486">Methionine biosynthesis</keyword>
<dbReference type="SUPFAM" id="SSF51735">
    <property type="entry name" value="NAD(P)-binding Rossmann-fold domains"/>
    <property type="match status" value="1"/>
</dbReference>
<reference evidence="14 15" key="1">
    <citation type="submission" date="2022-05" db="EMBL/GenBank/DDBJ databases">
        <title>Sporolactobacillus sp nov CPB3-1, isolated from tree bark (Mangifera indica L.).</title>
        <authorList>
            <person name="Phuengjayaem S."/>
            <person name="Tanasupawat S."/>
        </authorList>
    </citation>
    <scope>NUCLEOTIDE SEQUENCE [LARGE SCALE GENOMIC DNA]</scope>
    <source>
        <strain evidence="14 15">CPB3-1</strain>
    </source>
</reference>
<evidence type="ECO:0000256" key="7">
    <source>
        <dbReference type="ARBA" id="ARBA00023002"/>
    </source>
</evidence>
<keyword evidence="2 11" id="KW-0554">One-carbon metabolism</keyword>
<sequence length="292" mass="32019">MGKLLQTKALAKQMCDHLILEVKQMKAKGIDPTIAVVVVEGDPASQCYAKVKQRMALKLGIRYLLTSVHPRITEAELLEKIKWLNRCSSIHGIILELPLPKHLDTKIITAAIAPEKDIDGLTPANKLACFTGETGLYPATPLSCMAILNHFDYSLKAKKVVLVGYGATVGKPLVQLLLRAHATLTICHKYTVDLKEHIAHADILITAVGKKNLITPDMVHEHLVIVDAGINEGEEGVVGDVHPEVRNHVQAMTPVPGGVGKITTMTLFENLIKAVRIQKIKAKRENRRSESL</sequence>
<comment type="subunit">
    <text evidence="11">Homodimer.</text>
</comment>
<dbReference type="EMBL" id="JAMAST010000006">
    <property type="protein sequence ID" value="MCL1631730.1"/>
    <property type="molecule type" value="Genomic_DNA"/>
</dbReference>
<dbReference type="InterPro" id="IPR000672">
    <property type="entry name" value="THF_DH/CycHdrlase"/>
</dbReference>
<evidence type="ECO:0000256" key="2">
    <source>
        <dbReference type="ARBA" id="ARBA00022563"/>
    </source>
</evidence>
<evidence type="ECO:0000256" key="5">
    <source>
        <dbReference type="ARBA" id="ARBA00022801"/>
    </source>
</evidence>
<dbReference type="EC" id="3.5.4.9" evidence="11"/>
<dbReference type="Pfam" id="PF00763">
    <property type="entry name" value="THF_DHG_CYH"/>
    <property type="match status" value="1"/>
</dbReference>